<dbReference type="Gene3D" id="1.10.3290.10">
    <property type="entry name" value="Fido-like domain"/>
    <property type="match status" value="1"/>
</dbReference>
<evidence type="ECO:0000259" key="3">
    <source>
        <dbReference type="PROSITE" id="PS51459"/>
    </source>
</evidence>
<dbReference type="PANTHER" id="PTHR13504">
    <property type="entry name" value="FIDO DOMAIN-CONTAINING PROTEIN DDB_G0283145"/>
    <property type="match status" value="1"/>
</dbReference>
<feature type="binding site" evidence="2">
    <location>
        <begin position="242"/>
        <end position="243"/>
    </location>
    <ligand>
        <name>ATP</name>
        <dbReference type="ChEBI" id="CHEBI:30616"/>
    </ligand>
</feature>
<dbReference type="InterPro" id="IPR003812">
    <property type="entry name" value="Fido"/>
</dbReference>
<keyword evidence="2" id="KW-0547">Nucleotide-binding</keyword>
<name>A0A1G2CD22_9BACT</name>
<reference evidence="4 5" key="1">
    <citation type="journal article" date="2016" name="Nat. Commun.">
        <title>Thousands of microbial genomes shed light on interconnected biogeochemical processes in an aquifer system.</title>
        <authorList>
            <person name="Anantharaman K."/>
            <person name="Brown C.T."/>
            <person name="Hug L.A."/>
            <person name="Sharon I."/>
            <person name="Castelle C.J."/>
            <person name="Probst A.J."/>
            <person name="Thomas B.C."/>
            <person name="Singh A."/>
            <person name="Wilkins M.J."/>
            <person name="Karaoz U."/>
            <person name="Brodie E.L."/>
            <person name="Williams K.H."/>
            <person name="Hubbard S.S."/>
            <person name="Banfield J.F."/>
        </authorList>
    </citation>
    <scope>NUCLEOTIDE SEQUENCE [LARGE SCALE GENOMIC DNA]</scope>
</reference>
<dbReference type="GO" id="GO:0005524">
    <property type="term" value="F:ATP binding"/>
    <property type="evidence" value="ECO:0007669"/>
    <property type="project" value="UniProtKB-KW"/>
</dbReference>
<gene>
    <name evidence="4" type="ORF">A2945_04865</name>
</gene>
<dbReference type="STRING" id="1798650.A2945_04865"/>
<evidence type="ECO:0000313" key="5">
    <source>
        <dbReference type="Proteomes" id="UP000178880"/>
    </source>
</evidence>
<dbReference type="Proteomes" id="UP000178880">
    <property type="component" value="Unassembled WGS sequence"/>
</dbReference>
<dbReference type="SUPFAM" id="SSF140931">
    <property type="entry name" value="Fic-like"/>
    <property type="match status" value="1"/>
</dbReference>
<evidence type="ECO:0000313" key="4">
    <source>
        <dbReference type="EMBL" id="OGY99275.1"/>
    </source>
</evidence>
<comment type="caution">
    <text evidence="4">The sequence shown here is derived from an EMBL/GenBank/DDBJ whole genome shotgun (WGS) entry which is preliminary data.</text>
</comment>
<accession>A0A1G2CD22</accession>
<dbReference type="InterPro" id="IPR040198">
    <property type="entry name" value="Fido_containing"/>
</dbReference>
<protein>
    <recommendedName>
        <fullName evidence="3">Fido domain-containing protein</fullName>
    </recommendedName>
</protein>
<dbReference type="InterPro" id="IPR036390">
    <property type="entry name" value="WH_DNA-bd_sf"/>
</dbReference>
<evidence type="ECO:0000256" key="1">
    <source>
        <dbReference type="PIRSR" id="PIRSR640198-1"/>
    </source>
</evidence>
<keyword evidence="2" id="KW-0067">ATP-binding</keyword>
<feature type="binding site" evidence="2">
    <location>
        <begin position="204"/>
        <end position="211"/>
    </location>
    <ligand>
        <name>ATP</name>
        <dbReference type="ChEBI" id="CHEBI:30616"/>
    </ligand>
</feature>
<proteinExistence type="predicted"/>
<feature type="domain" description="Fido" evidence="3">
    <location>
        <begin position="108"/>
        <end position="269"/>
    </location>
</feature>
<dbReference type="SUPFAM" id="SSF46785">
    <property type="entry name" value="Winged helix' DNA-binding domain"/>
    <property type="match status" value="1"/>
</dbReference>
<dbReference type="Pfam" id="PF02661">
    <property type="entry name" value="Fic"/>
    <property type="match status" value="1"/>
</dbReference>
<dbReference type="PROSITE" id="PS51459">
    <property type="entry name" value="FIDO"/>
    <property type="match status" value="1"/>
</dbReference>
<dbReference type="InterPro" id="IPR036388">
    <property type="entry name" value="WH-like_DNA-bd_sf"/>
</dbReference>
<dbReference type="PANTHER" id="PTHR13504:SF38">
    <property type="entry name" value="FIDO DOMAIN-CONTAINING PROTEIN"/>
    <property type="match status" value="1"/>
</dbReference>
<dbReference type="EMBL" id="MHLA01000017">
    <property type="protein sequence ID" value="OGY99275.1"/>
    <property type="molecule type" value="Genomic_DNA"/>
</dbReference>
<feature type="active site" evidence="1">
    <location>
        <position position="200"/>
    </location>
</feature>
<dbReference type="AlphaFoldDB" id="A0A1G2CD22"/>
<sequence length="351" mass="40625">MNKRFLKRAAQLPHDILEQMRMIDDLKSKWVSGAKLDPQVLGQLKKSVLVTSTGASTRIEGARLSDEDVEKLMRGISIQKFRDRDAQEVKGYYELLANVFENYQSIPFSESTIKFLHKELLKYAEKDNLHRGEYKKKENKVHMINEAGESIGVLFDTTPAYLTPKEMQELVEWTQFTLAEKSAHPLLVVANFIVEFLNIHPFEDGNGRLSRVLTNLLLLQQGYVYMPYISHEKLVEENKPEYYLALRQSQRTFKTENETIAPWAGFFFATLLEQSRRAVELLSREQTDKLLSKQQQIVWHHIEKAHEATPLEISKATGVPRPTINQALTKLLKLKRIERLGVGRGTRYRKI</sequence>
<evidence type="ECO:0000256" key="2">
    <source>
        <dbReference type="PIRSR" id="PIRSR640198-2"/>
    </source>
</evidence>
<organism evidence="4 5">
    <name type="scientific">Candidatus Liptonbacteria bacterium RIFCSPLOWO2_01_FULL_52_25</name>
    <dbReference type="NCBI Taxonomy" id="1798650"/>
    <lineage>
        <taxon>Bacteria</taxon>
        <taxon>Candidatus Liptoniibacteriota</taxon>
    </lineage>
</organism>
<dbReference type="Gene3D" id="1.10.10.10">
    <property type="entry name" value="Winged helix-like DNA-binding domain superfamily/Winged helix DNA-binding domain"/>
    <property type="match status" value="1"/>
</dbReference>
<dbReference type="InterPro" id="IPR036597">
    <property type="entry name" value="Fido-like_dom_sf"/>
</dbReference>